<dbReference type="GO" id="GO:0016705">
    <property type="term" value="F:oxidoreductase activity, acting on paired donors, with incorporation or reduction of molecular oxygen"/>
    <property type="evidence" value="ECO:0007669"/>
    <property type="project" value="InterPro"/>
</dbReference>
<gene>
    <name evidence="7" type="ORF">T459_30063</name>
</gene>
<reference evidence="7 8" key="2">
    <citation type="journal article" date="2017" name="Genome Biol.">
        <title>New reference genome sequences of hot pepper reveal the massive evolution of plant disease-resistance genes by retroduplication.</title>
        <authorList>
            <person name="Kim S."/>
            <person name="Park J."/>
            <person name="Yeom S.I."/>
            <person name="Kim Y.M."/>
            <person name="Seo E."/>
            <person name="Kim K.T."/>
            <person name="Kim M.S."/>
            <person name="Lee J.M."/>
            <person name="Cheong K."/>
            <person name="Shin H.S."/>
            <person name="Kim S.B."/>
            <person name="Han K."/>
            <person name="Lee J."/>
            <person name="Park M."/>
            <person name="Lee H.A."/>
            <person name="Lee H.Y."/>
            <person name="Lee Y."/>
            <person name="Oh S."/>
            <person name="Lee J.H."/>
            <person name="Choi E."/>
            <person name="Choi E."/>
            <person name="Lee S.E."/>
            <person name="Jeon J."/>
            <person name="Kim H."/>
            <person name="Choi G."/>
            <person name="Song H."/>
            <person name="Lee J."/>
            <person name="Lee S.C."/>
            <person name="Kwon J.K."/>
            <person name="Lee H.Y."/>
            <person name="Koo N."/>
            <person name="Hong Y."/>
            <person name="Kim R.W."/>
            <person name="Kang W.H."/>
            <person name="Huh J.H."/>
            <person name="Kang B.C."/>
            <person name="Yang T.J."/>
            <person name="Lee Y.H."/>
            <person name="Bennetzen J.L."/>
            <person name="Choi D."/>
        </authorList>
    </citation>
    <scope>NUCLEOTIDE SEQUENCE [LARGE SCALE GENOMIC DNA]</scope>
    <source>
        <strain evidence="8">cv. CM334</strain>
    </source>
</reference>
<organism evidence="7 8">
    <name type="scientific">Capsicum annuum</name>
    <name type="common">Capsicum pepper</name>
    <dbReference type="NCBI Taxonomy" id="4072"/>
    <lineage>
        <taxon>Eukaryota</taxon>
        <taxon>Viridiplantae</taxon>
        <taxon>Streptophyta</taxon>
        <taxon>Embryophyta</taxon>
        <taxon>Tracheophyta</taxon>
        <taxon>Spermatophyta</taxon>
        <taxon>Magnoliopsida</taxon>
        <taxon>eudicotyledons</taxon>
        <taxon>Gunneridae</taxon>
        <taxon>Pentapetalae</taxon>
        <taxon>asterids</taxon>
        <taxon>lamiids</taxon>
        <taxon>Solanales</taxon>
        <taxon>Solanaceae</taxon>
        <taxon>Solanoideae</taxon>
        <taxon>Capsiceae</taxon>
        <taxon>Capsicum</taxon>
    </lineage>
</organism>
<dbReference type="GO" id="GO:0005506">
    <property type="term" value="F:iron ion binding"/>
    <property type="evidence" value="ECO:0007669"/>
    <property type="project" value="InterPro"/>
</dbReference>
<dbReference type="Gramene" id="PHT65638">
    <property type="protein sequence ID" value="PHT65638"/>
    <property type="gene ID" value="T459_30063"/>
</dbReference>
<sequence length="79" mass="9399">MASIFLFVFFLFLLRKWKSSNSQTKRLPPGPWKHPFIGSMHYMVGGCSHRLLKDIAKKYRPLRYWDMINCVINYADFSP</sequence>
<dbReference type="PANTHER" id="PTHR47955">
    <property type="entry name" value="CYTOCHROME P450 FAMILY 71 PROTEIN"/>
    <property type="match status" value="1"/>
</dbReference>
<accession>A0A2G2Y7B9</accession>
<dbReference type="InterPro" id="IPR036396">
    <property type="entry name" value="Cyt_P450_sf"/>
</dbReference>
<dbReference type="AlphaFoldDB" id="A0A2G2Y7B9"/>
<comment type="similarity">
    <text evidence="1">Belongs to the cytochrome P450 family.</text>
</comment>
<evidence type="ECO:0000313" key="8">
    <source>
        <dbReference type="Proteomes" id="UP000222542"/>
    </source>
</evidence>
<evidence type="ECO:0000256" key="6">
    <source>
        <dbReference type="SAM" id="SignalP"/>
    </source>
</evidence>
<name>A0A2G2Y7B9_CAPAN</name>
<feature type="chain" id="PRO_5013592408" evidence="6">
    <location>
        <begin position="20"/>
        <end position="79"/>
    </location>
</feature>
<reference evidence="7 8" key="1">
    <citation type="journal article" date="2014" name="Nat. Genet.">
        <title>Genome sequence of the hot pepper provides insights into the evolution of pungency in Capsicum species.</title>
        <authorList>
            <person name="Kim S."/>
            <person name="Park M."/>
            <person name="Yeom S.I."/>
            <person name="Kim Y.M."/>
            <person name="Lee J.M."/>
            <person name="Lee H.A."/>
            <person name="Seo E."/>
            <person name="Choi J."/>
            <person name="Cheong K."/>
            <person name="Kim K.T."/>
            <person name="Jung K."/>
            <person name="Lee G.W."/>
            <person name="Oh S.K."/>
            <person name="Bae C."/>
            <person name="Kim S.B."/>
            <person name="Lee H.Y."/>
            <person name="Kim S.Y."/>
            <person name="Kim M.S."/>
            <person name="Kang B.C."/>
            <person name="Jo Y.D."/>
            <person name="Yang H.B."/>
            <person name="Jeong H.J."/>
            <person name="Kang W.H."/>
            <person name="Kwon J.K."/>
            <person name="Shin C."/>
            <person name="Lim J.Y."/>
            <person name="Park J.H."/>
            <person name="Huh J.H."/>
            <person name="Kim J.S."/>
            <person name="Kim B.D."/>
            <person name="Cohen O."/>
            <person name="Paran I."/>
            <person name="Suh M.C."/>
            <person name="Lee S.B."/>
            <person name="Kim Y.K."/>
            <person name="Shin Y."/>
            <person name="Noh S.J."/>
            <person name="Park J."/>
            <person name="Seo Y.S."/>
            <person name="Kwon S.Y."/>
            <person name="Kim H.A."/>
            <person name="Park J.M."/>
            <person name="Kim H.J."/>
            <person name="Choi S.B."/>
            <person name="Bosland P.W."/>
            <person name="Reeves G."/>
            <person name="Jo S.H."/>
            <person name="Lee B.W."/>
            <person name="Cho H.T."/>
            <person name="Choi H.S."/>
            <person name="Lee M.S."/>
            <person name="Yu Y."/>
            <person name="Do Choi Y."/>
            <person name="Park B.S."/>
            <person name="van Deynze A."/>
            <person name="Ashrafi H."/>
            <person name="Hill T."/>
            <person name="Kim W.T."/>
            <person name="Pai H.S."/>
            <person name="Ahn H.K."/>
            <person name="Yeam I."/>
            <person name="Giovannoni J.J."/>
            <person name="Rose J.K."/>
            <person name="Sorensen I."/>
            <person name="Lee S.J."/>
            <person name="Kim R.W."/>
            <person name="Choi I.Y."/>
            <person name="Choi B.S."/>
            <person name="Lim J.S."/>
            <person name="Lee Y.H."/>
            <person name="Choi D."/>
        </authorList>
    </citation>
    <scope>NUCLEOTIDE SEQUENCE [LARGE SCALE GENOMIC DNA]</scope>
    <source>
        <strain evidence="8">cv. CM334</strain>
    </source>
</reference>
<dbReference type="GO" id="GO:0004497">
    <property type="term" value="F:monooxygenase activity"/>
    <property type="evidence" value="ECO:0007669"/>
    <property type="project" value="InterPro"/>
</dbReference>
<proteinExistence type="inferred from homology"/>
<dbReference type="Gene3D" id="1.10.630.10">
    <property type="entry name" value="Cytochrome P450"/>
    <property type="match status" value="1"/>
</dbReference>
<keyword evidence="8" id="KW-1185">Reference proteome</keyword>
<dbReference type="SUPFAM" id="SSF48264">
    <property type="entry name" value="Cytochrome P450"/>
    <property type="match status" value="1"/>
</dbReference>
<dbReference type="EMBL" id="AYRZ02000012">
    <property type="protein sequence ID" value="PHT65638.1"/>
    <property type="molecule type" value="Genomic_DNA"/>
</dbReference>
<dbReference type="PANTHER" id="PTHR47955:SF8">
    <property type="entry name" value="CYTOCHROME P450 71D11-LIKE"/>
    <property type="match status" value="1"/>
</dbReference>
<dbReference type="OMA" id="MINCVIN"/>
<evidence type="ECO:0000256" key="1">
    <source>
        <dbReference type="ARBA" id="ARBA00010617"/>
    </source>
</evidence>
<protein>
    <submittedName>
        <fullName evidence="7">Uncharacterized protein</fullName>
    </submittedName>
</protein>
<keyword evidence="6" id="KW-0732">Signal</keyword>
<keyword evidence="4" id="KW-0560">Oxidoreductase</keyword>
<evidence type="ECO:0000256" key="5">
    <source>
        <dbReference type="ARBA" id="ARBA00023004"/>
    </source>
</evidence>
<dbReference type="Proteomes" id="UP000222542">
    <property type="component" value="Unassembled WGS sequence"/>
</dbReference>
<feature type="signal peptide" evidence="6">
    <location>
        <begin position="1"/>
        <end position="19"/>
    </location>
</feature>
<evidence type="ECO:0000256" key="4">
    <source>
        <dbReference type="ARBA" id="ARBA00023002"/>
    </source>
</evidence>
<keyword evidence="5" id="KW-0408">Iron</keyword>
<evidence type="ECO:0000256" key="3">
    <source>
        <dbReference type="ARBA" id="ARBA00022723"/>
    </source>
</evidence>
<keyword evidence="2" id="KW-0349">Heme</keyword>
<comment type="caution">
    <text evidence="7">The sequence shown here is derived from an EMBL/GenBank/DDBJ whole genome shotgun (WGS) entry which is preliminary data.</text>
</comment>
<evidence type="ECO:0000313" key="7">
    <source>
        <dbReference type="EMBL" id="PHT65638.1"/>
    </source>
</evidence>
<evidence type="ECO:0000256" key="2">
    <source>
        <dbReference type="ARBA" id="ARBA00022617"/>
    </source>
</evidence>
<dbReference type="STRING" id="4072.A0A2G2Y7B9"/>
<keyword evidence="3" id="KW-0479">Metal-binding</keyword>
<dbReference type="GO" id="GO:0020037">
    <property type="term" value="F:heme binding"/>
    <property type="evidence" value="ECO:0007669"/>
    <property type="project" value="InterPro"/>
</dbReference>